<dbReference type="GO" id="GO:0042765">
    <property type="term" value="C:GPI-anchor transamidase complex"/>
    <property type="evidence" value="ECO:0007669"/>
    <property type="project" value="InterPro"/>
</dbReference>
<dbReference type="InParanoid" id="H2YV43"/>
<evidence type="ECO:0000256" key="3">
    <source>
        <dbReference type="ARBA" id="ARBA00005316"/>
    </source>
</evidence>
<dbReference type="UniPathway" id="UPA00196"/>
<dbReference type="OMA" id="VPVCFPI"/>
<reference evidence="12" key="1">
    <citation type="submission" date="2003-08" db="EMBL/GenBank/DDBJ databases">
        <authorList>
            <person name="Birren B."/>
            <person name="Nusbaum C."/>
            <person name="Abebe A."/>
            <person name="Abouelleil A."/>
            <person name="Adekoya E."/>
            <person name="Ait-zahra M."/>
            <person name="Allen N."/>
            <person name="Allen T."/>
            <person name="An P."/>
            <person name="Anderson M."/>
            <person name="Anderson S."/>
            <person name="Arachchi H."/>
            <person name="Armbruster J."/>
            <person name="Bachantsang P."/>
            <person name="Baldwin J."/>
            <person name="Barry A."/>
            <person name="Bayul T."/>
            <person name="Blitshsteyn B."/>
            <person name="Bloom T."/>
            <person name="Blye J."/>
            <person name="Boguslavskiy L."/>
            <person name="Borowsky M."/>
            <person name="Boukhgalter B."/>
            <person name="Brunache A."/>
            <person name="Butler J."/>
            <person name="Calixte N."/>
            <person name="Calvo S."/>
            <person name="Camarata J."/>
            <person name="Campo K."/>
            <person name="Chang J."/>
            <person name="Cheshatsang Y."/>
            <person name="Citroen M."/>
            <person name="Collymore A."/>
            <person name="Considine T."/>
            <person name="Cook A."/>
            <person name="Cooke P."/>
            <person name="Corum B."/>
            <person name="Cuomo C."/>
            <person name="David R."/>
            <person name="Dawoe T."/>
            <person name="Degray S."/>
            <person name="Dodge S."/>
            <person name="Dooley K."/>
            <person name="Dorje P."/>
            <person name="Dorjee K."/>
            <person name="Dorris L."/>
            <person name="Duffey N."/>
            <person name="Dupes A."/>
            <person name="Elkins T."/>
            <person name="Engels R."/>
            <person name="Erickson J."/>
            <person name="Farina A."/>
            <person name="Faro S."/>
            <person name="Ferreira P."/>
            <person name="Fischer H."/>
            <person name="Fitzgerald M."/>
            <person name="Foley K."/>
            <person name="Gage D."/>
            <person name="Galagan J."/>
            <person name="Gearin G."/>
            <person name="Gnerre S."/>
            <person name="Gnirke A."/>
            <person name="Goyette A."/>
            <person name="Graham J."/>
            <person name="Grandbois E."/>
            <person name="Gyaltsen K."/>
            <person name="Hafez N."/>
            <person name="Hagopian D."/>
            <person name="Hagos B."/>
            <person name="Hall J."/>
            <person name="Hatcher B."/>
            <person name="Heller A."/>
            <person name="Higgins H."/>
            <person name="Honan T."/>
            <person name="Horn A."/>
            <person name="Houde N."/>
            <person name="Hughes L."/>
            <person name="Hulme W."/>
            <person name="Husby E."/>
            <person name="Iliev I."/>
            <person name="Jaffe D."/>
            <person name="Jones C."/>
            <person name="Kamal M."/>
            <person name="Kamat A."/>
            <person name="Kamvysselis M."/>
            <person name="Karlsson E."/>
            <person name="Kells C."/>
            <person name="Kieu A."/>
            <person name="Kisner P."/>
            <person name="Kodira C."/>
            <person name="Kulbokas E."/>
            <person name="Labutti K."/>
            <person name="Lama D."/>
            <person name="Landers T."/>
            <person name="Leger J."/>
            <person name="Levine S."/>
            <person name="Lewis D."/>
            <person name="Lewis T."/>
            <person name="Lindblad-toh K."/>
            <person name="Liu X."/>
            <person name="Lokyitsang T."/>
            <person name="Lokyitsang Y."/>
            <person name="Lucien O."/>
            <person name="Lui A."/>
            <person name="Ma L.J."/>
            <person name="Mabbitt R."/>
            <person name="Macdonald J."/>
            <person name="Maclean C."/>
            <person name="Major J."/>
            <person name="Manning J."/>
            <person name="Marabella R."/>
            <person name="Maru K."/>
            <person name="Matthews C."/>
            <person name="Mauceli E."/>
            <person name="Mccarthy M."/>
            <person name="Mcdonough S."/>
            <person name="Mcghee T."/>
            <person name="Meldrim J."/>
            <person name="Meneus L."/>
            <person name="Mesirov J."/>
            <person name="Mihalev A."/>
            <person name="Mihova T."/>
            <person name="Mikkelsen T."/>
            <person name="Mlenga V."/>
            <person name="Moru K."/>
            <person name="Mozes J."/>
            <person name="Mulrain L."/>
            <person name="Munson G."/>
            <person name="Naylor J."/>
            <person name="Newes C."/>
            <person name="Nguyen C."/>
            <person name="Nguyen N."/>
            <person name="Nguyen T."/>
            <person name="Nicol R."/>
            <person name="Nielsen C."/>
            <person name="Nizzari M."/>
            <person name="Norbu C."/>
            <person name="Norbu N."/>
            <person name="O'donnell P."/>
            <person name="Okoawo O."/>
            <person name="O'leary S."/>
            <person name="Omotosho B."/>
            <person name="O'neill K."/>
            <person name="Osman S."/>
            <person name="Parker S."/>
            <person name="Perrin D."/>
            <person name="Phunkhang P."/>
            <person name="Piqani B."/>
            <person name="Purcell S."/>
            <person name="Rachupka T."/>
            <person name="Ramasamy U."/>
            <person name="Rameau R."/>
            <person name="Ray V."/>
            <person name="Raymond C."/>
            <person name="Retta R."/>
            <person name="Richardson S."/>
            <person name="Rise C."/>
            <person name="Rodriguez J."/>
            <person name="Rogers J."/>
            <person name="Rogov P."/>
            <person name="Rutman M."/>
            <person name="Schupbach R."/>
            <person name="Seaman C."/>
            <person name="Settipalli S."/>
            <person name="Sharpe T."/>
            <person name="Sheridan J."/>
            <person name="Sherpa N."/>
            <person name="Shi J."/>
            <person name="Smirnov S."/>
            <person name="Smith C."/>
            <person name="Sougnez C."/>
            <person name="Spencer B."/>
            <person name="Stalker J."/>
            <person name="Stange-thomann N."/>
            <person name="Stavropoulos S."/>
            <person name="Stetson K."/>
            <person name="Stone C."/>
            <person name="Stone S."/>
            <person name="Stubbs M."/>
            <person name="Talamas J."/>
            <person name="Tchuinga P."/>
            <person name="Tenzing P."/>
            <person name="Tesfaye S."/>
            <person name="Theodore J."/>
            <person name="Thoulutsang Y."/>
            <person name="Topham K."/>
            <person name="Towey S."/>
            <person name="Tsamla T."/>
            <person name="Tsomo N."/>
            <person name="Vallee D."/>
            <person name="Vassiliev H."/>
            <person name="Venkataraman V."/>
            <person name="Vinson J."/>
            <person name="Vo A."/>
            <person name="Wade C."/>
            <person name="Wang S."/>
            <person name="Wangchuk T."/>
            <person name="Wangdi T."/>
            <person name="Whittaker C."/>
            <person name="Wilkinson J."/>
            <person name="Wu Y."/>
            <person name="Wyman D."/>
            <person name="Yadav S."/>
            <person name="Yang S."/>
            <person name="Yang X."/>
            <person name="Yeager S."/>
            <person name="Yee E."/>
            <person name="Young G."/>
            <person name="Zainoun J."/>
            <person name="Zembeck L."/>
            <person name="Zimmer A."/>
            <person name="Zody M."/>
            <person name="Lander E."/>
        </authorList>
    </citation>
    <scope>NUCLEOTIDE SEQUENCE [LARGE SCALE GENOMIC DNA]</scope>
</reference>
<dbReference type="AlphaFoldDB" id="H2YV43"/>
<dbReference type="GO" id="GO:0006506">
    <property type="term" value="P:GPI anchor biosynthetic process"/>
    <property type="evidence" value="ECO:0007669"/>
    <property type="project" value="UniProtKB-UniPathway"/>
</dbReference>
<dbReference type="PANTHER" id="PTHR21072:SF13">
    <property type="entry name" value="GPI TRANSAMIDASE COMPONENT PIG-S"/>
    <property type="match status" value="1"/>
</dbReference>
<proteinExistence type="inferred from homology"/>
<evidence type="ECO:0000256" key="8">
    <source>
        <dbReference type="ARBA" id="ARBA00023136"/>
    </source>
</evidence>
<evidence type="ECO:0000256" key="2">
    <source>
        <dbReference type="ARBA" id="ARBA00004687"/>
    </source>
</evidence>
<evidence type="ECO:0000256" key="7">
    <source>
        <dbReference type="ARBA" id="ARBA00022989"/>
    </source>
</evidence>
<keyword evidence="8 10" id="KW-0472">Membrane</keyword>
<keyword evidence="5 10" id="KW-0812">Transmembrane</keyword>
<name>H2YV43_CIOSA</name>
<evidence type="ECO:0000256" key="5">
    <source>
        <dbReference type="ARBA" id="ARBA00022692"/>
    </source>
</evidence>
<protein>
    <recommendedName>
        <fullName evidence="13">GPI transamidase component PIG-S</fullName>
    </recommendedName>
</protein>
<evidence type="ECO:0000313" key="11">
    <source>
        <dbReference type="Ensembl" id="ENSCSAVP00000009203.1"/>
    </source>
</evidence>
<dbReference type="Proteomes" id="UP000007875">
    <property type="component" value="Unassembled WGS sequence"/>
</dbReference>
<keyword evidence="12" id="KW-1185">Reference proteome</keyword>
<evidence type="ECO:0000313" key="12">
    <source>
        <dbReference type="Proteomes" id="UP000007875"/>
    </source>
</evidence>
<evidence type="ECO:0000256" key="9">
    <source>
        <dbReference type="ARBA" id="ARBA00023180"/>
    </source>
</evidence>
<evidence type="ECO:0000256" key="4">
    <source>
        <dbReference type="ARBA" id="ARBA00022502"/>
    </source>
</evidence>
<keyword evidence="4" id="KW-0337">GPI-anchor biosynthesis</keyword>
<comment type="similarity">
    <text evidence="3">Belongs to the PIGS family.</text>
</comment>
<dbReference type="GeneTree" id="ENSGT00390000017203"/>
<dbReference type="InterPro" id="IPR019540">
    <property type="entry name" value="PtdIno-glycan_biosynth_class_S"/>
</dbReference>
<accession>H2YV43</accession>
<keyword evidence="7 10" id="KW-1133">Transmembrane helix</keyword>
<dbReference type="eggNOG" id="KOG2459">
    <property type="taxonomic scope" value="Eukaryota"/>
</dbReference>
<feature type="transmembrane region" description="Helical" evidence="10">
    <location>
        <begin position="7"/>
        <end position="26"/>
    </location>
</feature>
<comment type="subcellular location">
    <subcellularLocation>
        <location evidence="1">Endoplasmic reticulum membrane</location>
        <topology evidence="1">Multi-pass membrane protein</topology>
    </subcellularLocation>
</comment>
<dbReference type="HOGENOM" id="CLU_010026_3_1_1"/>
<reference evidence="11" key="2">
    <citation type="submission" date="2025-08" db="UniProtKB">
        <authorList>
            <consortium name="Ensembl"/>
        </authorList>
    </citation>
    <scope>IDENTIFICATION</scope>
</reference>
<keyword evidence="6" id="KW-0256">Endoplasmic reticulum</keyword>
<comment type="pathway">
    <text evidence="2">Glycolipid biosynthesis; glycosylphosphatidylinositol-anchor biosynthesis.</text>
</comment>
<dbReference type="GO" id="GO:0016255">
    <property type="term" value="P:attachment of GPI anchor to protein"/>
    <property type="evidence" value="ECO:0007669"/>
    <property type="project" value="InterPro"/>
</dbReference>
<dbReference type="STRING" id="51511.ENSCSAVP00000009203"/>
<evidence type="ECO:0000256" key="10">
    <source>
        <dbReference type="SAM" id="Phobius"/>
    </source>
</evidence>
<dbReference type="FunCoup" id="H2YV43">
    <property type="interactions" value="776"/>
</dbReference>
<dbReference type="Pfam" id="PF10510">
    <property type="entry name" value="PIG-S"/>
    <property type="match status" value="1"/>
</dbReference>
<evidence type="ECO:0008006" key="13">
    <source>
        <dbReference type="Google" id="ProtNLM"/>
    </source>
</evidence>
<dbReference type="Ensembl" id="ENSCSAVT00000009320.1">
    <property type="protein sequence ID" value="ENSCSAVP00000009203.1"/>
    <property type="gene ID" value="ENSCSAVG00000005423.1"/>
</dbReference>
<keyword evidence="9" id="KW-0325">Glycoprotein</keyword>
<evidence type="ECO:0000256" key="1">
    <source>
        <dbReference type="ARBA" id="ARBA00004477"/>
    </source>
</evidence>
<dbReference type="PANTHER" id="PTHR21072">
    <property type="entry name" value="GPI TRANSAMIDASE COMPONENT PIG-S"/>
    <property type="match status" value="1"/>
</dbReference>
<sequence>NSEKTQRLTAIATGAIFLLVGIPIWWKTTEVYRAELPFDEISQLNQDPSLKNRVILAQAPLKEEDFDEFSKVLTETIKHTIMIQPSSEFELLFSLVCPDAGKMNWDVENAISEFINPILEELLPIFKFQVSSQVLYLTKLPVRPKIQKNATSNEVVYYYLQDNQLSHVINGIESRLGSHQSTFPTLNFVLYMADKKHSPLYIKKPNGEISKSNNFLVPRWGGMTIYNPGNKLDLNLVMPTFLSNLRTLVGVQNTAPKLDTRVLFEDVGYPGITDWEVDYLSRLRAVENIATATHTLGSLEKLLNQIRNMVINDDVASSVYQSVKSIIAAKEAISNGDLSKSLSESRDAFVASETAFFHPSLLELLYFPEDQKFAIYIPLFLPMSLPIVASLIALWKRYRNREKPK</sequence>
<reference evidence="11" key="3">
    <citation type="submission" date="2025-09" db="UniProtKB">
        <authorList>
            <consortium name="Ensembl"/>
        </authorList>
    </citation>
    <scope>IDENTIFICATION</scope>
</reference>
<organism evidence="11 12">
    <name type="scientific">Ciona savignyi</name>
    <name type="common">Pacific transparent sea squirt</name>
    <dbReference type="NCBI Taxonomy" id="51511"/>
    <lineage>
        <taxon>Eukaryota</taxon>
        <taxon>Metazoa</taxon>
        <taxon>Chordata</taxon>
        <taxon>Tunicata</taxon>
        <taxon>Ascidiacea</taxon>
        <taxon>Phlebobranchia</taxon>
        <taxon>Cionidae</taxon>
        <taxon>Ciona</taxon>
    </lineage>
</organism>
<feature type="transmembrane region" description="Helical" evidence="10">
    <location>
        <begin position="373"/>
        <end position="395"/>
    </location>
</feature>
<evidence type="ECO:0000256" key="6">
    <source>
        <dbReference type="ARBA" id="ARBA00022824"/>
    </source>
</evidence>